<dbReference type="InterPro" id="IPR005064">
    <property type="entry name" value="BUG"/>
</dbReference>
<comment type="similarity">
    <text evidence="1">Belongs to the UPF0065 (bug) family.</text>
</comment>
<gene>
    <name evidence="2" type="ORF">LX59_01489</name>
</gene>
<dbReference type="Gene3D" id="3.40.190.10">
    <property type="entry name" value="Periplasmic binding protein-like II"/>
    <property type="match status" value="1"/>
</dbReference>
<evidence type="ECO:0000313" key="3">
    <source>
        <dbReference type="Proteomes" id="UP000319627"/>
    </source>
</evidence>
<organism evidence="2 3">
    <name type="scientific">Azomonas agilis</name>
    <dbReference type="NCBI Taxonomy" id="116849"/>
    <lineage>
        <taxon>Bacteria</taxon>
        <taxon>Pseudomonadati</taxon>
        <taxon>Pseudomonadota</taxon>
        <taxon>Gammaproteobacteria</taxon>
        <taxon>Pseudomonadales</taxon>
        <taxon>Pseudomonadaceae</taxon>
        <taxon>Azomonas</taxon>
    </lineage>
</organism>
<keyword evidence="3" id="KW-1185">Reference proteome</keyword>
<evidence type="ECO:0000256" key="1">
    <source>
        <dbReference type="ARBA" id="ARBA00006987"/>
    </source>
</evidence>
<dbReference type="AlphaFoldDB" id="A0A562IY95"/>
<sequence length="76" mass="7860">MAKAIGVDPHKLHYVALEGGGATTTALLSGHIQVASTDISDSMPHLQSGGIRILAVLAERLDKPSMASIPTAREQG</sequence>
<dbReference type="EMBL" id="VLKG01000004">
    <property type="protein sequence ID" value="TWH75979.1"/>
    <property type="molecule type" value="Genomic_DNA"/>
</dbReference>
<dbReference type="PANTHER" id="PTHR42928:SF3">
    <property type="entry name" value="UPF0065 PROTEIN YFLP"/>
    <property type="match status" value="1"/>
</dbReference>
<proteinExistence type="inferred from homology"/>
<accession>A0A562IY95</accession>
<dbReference type="Proteomes" id="UP000319627">
    <property type="component" value="Unassembled WGS sequence"/>
</dbReference>
<name>A0A562IY95_9GAMM</name>
<evidence type="ECO:0000313" key="2">
    <source>
        <dbReference type="EMBL" id="TWH75979.1"/>
    </source>
</evidence>
<dbReference type="PANTHER" id="PTHR42928">
    <property type="entry name" value="TRICARBOXYLATE-BINDING PROTEIN"/>
    <property type="match status" value="1"/>
</dbReference>
<protein>
    <submittedName>
        <fullName evidence="2">Putative tricarboxylic transport membrane protein</fullName>
    </submittedName>
</protein>
<reference evidence="2 3" key="1">
    <citation type="submission" date="2019-07" db="EMBL/GenBank/DDBJ databases">
        <title>Genomic Encyclopedia of Type Strains, Phase I: the one thousand microbial genomes (KMG-I) project.</title>
        <authorList>
            <person name="Kyrpides N."/>
        </authorList>
    </citation>
    <scope>NUCLEOTIDE SEQUENCE [LARGE SCALE GENOMIC DNA]</scope>
    <source>
        <strain evidence="2 3">DSM 375</strain>
    </source>
</reference>
<comment type="caution">
    <text evidence="2">The sequence shown here is derived from an EMBL/GenBank/DDBJ whole genome shotgun (WGS) entry which is preliminary data.</text>
</comment>